<proteinExistence type="predicted"/>
<dbReference type="EMBL" id="CAMPGE010030052">
    <property type="protein sequence ID" value="CAI2387551.1"/>
    <property type="molecule type" value="Genomic_DNA"/>
</dbReference>
<name>A0AAD1Y8T6_EUPCR</name>
<evidence type="ECO:0000313" key="2">
    <source>
        <dbReference type="Proteomes" id="UP001295684"/>
    </source>
</evidence>
<dbReference type="Proteomes" id="UP001295684">
    <property type="component" value="Unassembled WGS sequence"/>
</dbReference>
<reference evidence="1" key="1">
    <citation type="submission" date="2023-07" db="EMBL/GenBank/DDBJ databases">
        <authorList>
            <consortium name="AG Swart"/>
            <person name="Singh M."/>
            <person name="Singh A."/>
            <person name="Seah K."/>
            <person name="Emmerich C."/>
        </authorList>
    </citation>
    <scope>NUCLEOTIDE SEQUENCE</scope>
    <source>
        <strain evidence="1">DP1</strain>
    </source>
</reference>
<accession>A0AAD1Y8T6</accession>
<organism evidence="1 2">
    <name type="scientific">Euplotes crassus</name>
    <dbReference type="NCBI Taxonomy" id="5936"/>
    <lineage>
        <taxon>Eukaryota</taxon>
        <taxon>Sar</taxon>
        <taxon>Alveolata</taxon>
        <taxon>Ciliophora</taxon>
        <taxon>Intramacronucleata</taxon>
        <taxon>Spirotrichea</taxon>
        <taxon>Hypotrichia</taxon>
        <taxon>Euplotida</taxon>
        <taxon>Euplotidae</taxon>
        <taxon>Moneuplotes</taxon>
    </lineage>
</organism>
<sequence>MSVAREYKLRELCSNPITHFQQRATTPGPQRRGEFKSMGQIKDFKFLYEAQANKVRMTDTFKSSVIPEQQRDLSSTLVIGNQQPREKNGQAPAVKSARRERCKSAVFAQPSEGFDIKSKNFEEIMNEGHQRLRVNPTFTSSVMPMGISNLAHQNHAPSAGEKWKLQKEDIIPEKINNVNRKKSDMHKMYFGLKDTPFQRYFKEHYGDKHKAPSRGNCKSQHNIGQTVGFNAYSNKKDVYKDLDAEGRRAKELDSCLWAESNGNYKSFTQKDMTQKDKTNISATTGWHCKEAARRHDNKDKAVNSKKITQENLASQVLPMGTYKAPTMYSTYQQESKDDRRKLFDTKKFHKKQRVMVTNTNWNDTKSEGLLNNGGYERKSFINLLNQSALQRDPANHHLTKSIDSGINLSSIKKQENLASNIGISNLYEEFLTKKVNEKQNSPSKIKVASVDQYNHKELRQKNLEGQEDRYMFNAQKAAPAKRTDTSVHTLDMHNIPAGVDKDNLKRALGNLHVVSLDINTDHLKNVSTGEGRICFRSNTESEKEKIQETLKDIGISTSDYIFKNKNRTSRIGTTQVSVLDSRNEIDCSKGKRTMKVENNADKKDKSTTKVTGKVGENLFIRPKDYLKQTKNDTRTKRTAFYESCGDLLGNTNGTYAKNHLEKVKRNRKNLDKNMKNIQVQNKLIHDWTKMQKYDKYAKNRALGQTTSRYGTVHKF</sequence>
<gene>
    <name evidence="1" type="ORF">ECRASSUSDP1_LOCUS29184</name>
</gene>
<protein>
    <submittedName>
        <fullName evidence="1">Uncharacterized protein</fullName>
    </submittedName>
</protein>
<evidence type="ECO:0000313" key="1">
    <source>
        <dbReference type="EMBL" id="CAI2387551.1"/>
    </source>
</evidence>
<comment type="caution">
    <text evidence="1">The sequence shown here is derived from an EMBL/GenBank/DDBJ whole genome shotgun (WGS) entry which is preliminary data.</text>
</comment>
<keyword evidence="2" id="KW-1185">Reference proteome</keyword>
<dbReference type="AlphaFoldDB" id="A0AAD1Y8T6"/>